<keyword evidence="6" id="KW-1185">Reference proteome</keyword>
<protein>
    <recommendedName>
        <fullName evidence="4">Nitrogen regulatory protein areA GATA-like domain-containing protein</fullName>
    </recommendedName>
</protein>
<feature type="domain" description="Nitrogen regulatory protein areA GATA-like" evidence="4">
    <location>
        <begin position="151"/>
        <end position="161"/>
    </location>
</feature>
<feature type="region of interest" description="Disordered" evidence="3">
    <location>
        <begin position="193"/>
        <end position="214"/>
    </location>
</feature>
<keyword evidence="2" id="KW-0808">Transferase</keyword>
<dbReference type="PANTHER" id="PTHR46039">
    <property type="entry name" value="SUCROSE-PHOSPHATE SYNTHASE 3-RELATED"/>
    <property type="match status" value="1"/>
</dbReference>
<evidence type="ECO:0000313" key="5">
    <source>
        <dbReference type="EMBL" id="KAI7730387.1"/>
    </source>
</evidence>
<evidence type="ECO:0000259" key="4">
    <source>
        <dbReference type="Pfam" id="PF08550"/>
    </source>
</evidence>
<dbReference type="InterPro" id="IPR014722">
    <property type="entry name" value="Rib_uL2_dom2"/>
</dbReference>
<dbReference type="InterPro" id="IPR013860">
    <property type="entry name" value="AreA_GATA"/>
</dbReference>
<evidence type="ECO:0000313" key="6">
    <source>
        <dbReference type="Proteomes" id="UP001206925"/>
    </source>
</evidence>
<feature type="non-terminal residue" evidence="5">
    <location>
        <position position="1"/>
    </location>
</feature>
<keyword evidence="1" id="KW-0328">Glycosyltransferase</keyword>
<name>A0AAD5BVT8_AMBAR</name>
<dbReference type="AlphaFoldDB" id="A0AAD5BVT8"/>
<dbReference type="Gene3D" id="3.40.50.2000">
    <property type="entry name" value="Glycogen Phosphorylase B"/>
    <property type="match status" value="1"/>
</dbReference>
<comment type="caution">
    <text evidence="5">The sequence shown here is derived from an EMBL/GenBank/DDBJ whole genome shotgun (WGS) entry which is preliminary data.</text>
</comment>
<proteinExistence type="predicted"/>
<dbReference type="Proteomes" id="UP001206925">
    <property type="component" value="Unassembled WGS sequence"/>
</dbReference>
<dbReference type="InterPro" id="IPR044161">
    <property type="entry name" value="SPS"/>
</dbReference>
<sequence length="373" mass="41904">ASETAWNAARNKVADESTSLDKSVRINGTTTEEANVCRNHDLISGVCGLARMEAPFPKHEKTVASTAPNEKLPKFYPADDVKKPLFNKRKARPTKLRASITLGTVLNILAGRFKGKRVVFLKQLTSGLLLVTGNTAEMIKSIRDSEERITRLENMSWRIWNLARGKKKAKELNRKGNTKRELSRVPKSLLADMPEELSEGEKRDTVSDISPKGGISTKGGMKRINSVDVLKNFATQNKERKLYIVLISLHGLIRGENMELGRDSDTGGPVKYVDAAILHQSLMKRIGMISVSFVKDAEVIYELKNYLKIPKKRYSQMHKRLKEVQHFLWHQPLASLFVETKKGAKVAFVEAEAIYDDKQYSNGDSSDRSTCKC</sequence>
<evidence type="ECO:0000256" key="3">
    <source>
        <dbReference type="SAM" id="MobiDB-lite"/>
    </source>
</evidence>
<dbReference type="GO" id="GO:0016757">
    <property type="term" value="F:glycosyltransferase activity"/>
    <property type="evidence" value="ECO:0007669"/>
    <property type="project" value="UniProtKB-KW"/>
</dbReference>
<dbReference type="PANTHER" id="PTHR46039:SF7">
    <property type="entry name" value="SUCROSE-PHOSPHATE SYNTHASE 2-RELATED"/>
    <property type="match status" value="1"/>
</dbReference>
<dbReference type="InterPro" id="IPR008991">
    <property type="entry name" value="Translation_prot_SH3-like_sf"/>
</dbReference>
<accession>A0AAD5BVT8</accession>
<dbReference type="EMBL" id="JAMZMK010010784">
    <property type="protein sequence ID" value="KAI7730387.1"/>
    <property type="molecule type" value="Genomic_DNA"/>
</dbReference>
<dbReference type="Gene3D" id="2.30.30.30">
    <property type="match status" value="1"/>
</dbReference>
<reference evidence="5" key="1">
    <citation type="submission" date="2022-06" db="EMBL/GenBank/DDBJ databases">
        <title>Uncovering the hologenomic basis of an extraordinary plant invasion.</title>
        <authorList>
            <person name="Bieker V.C."/>
            <person name="Martin M.D."/>
            <person name="Gilbert T."/>
            <person name="Hodgins K."/>
            <person name="Battlay P."/>
            <person name="Petersen B."/>
            <person name="Wilson J."/>
        </authorList>
    </citation>
    <scope>NUCLEOTIDE SEQUENCE</scope>
    <source>
        <strain evidence="5">AA19_3_7</strain>
        <tissue evidence="5">Leaf</tissue>
    </source>
</reference>
<evidence type="ECO:0000256" key="2">
    <source>
        <dbReference type="ARBA" id="ARBA00022679"/>
    </source>
</evidence>
<dbReference type="SUPFAM" id="SSF50104">
    <property type="entry name" value="Translation proteins SH3-like domain"/>
    <property type="match status" value="1"/>
</dbReference>
<organism evidence="5 6">
    <name type="scientific">Ambrosia artemisiifolia</name>
    <name type="common">Common ragweed</name>
    <dbReference type="NCBI Taxonomy" id="4212"/>
    <lineage>
        <taxon>Eukaryota</taxon>
        <taxon>Viridiplantae</taxon>
        <taxon>Streptophyta</taxon>
        <taxon>Embryophyta</taxon>
        <taxon>Tracheophyta</taxon>
        <taxon>Spermatophyta</taxon>
        <taxon>Magnoliopsida</taxon>
        <taxon>eudicotyledons</taxon>
        <taxon>Gunneridae</taxon>
        <taxon>Pentapetalae</taxon>
        <taxon>asterids</taxon>
        <taxon>campanulids</taxon>
        <taxon>Asterales</taxon>
        <taxon>Asteraceae</taxon>
        <taxon>Asteroideae</taxon>
        <taxon>Heliantheae alliance</taxon>
        <taxon>Heliantheae</taxon>
        <taxon>Ambrosia</taxon>
    </lineage>
</organism>
<dbReference type="Pfam" id="PF08550">
    <property type="entry name" value="GATA_AreA"/>
    <property type="match status" value="1"/>
</dbReference>
<gene>
    <name evidence="5" type="ORF">M8C21_027409</name>
</gene>
<evidence type="ECO:0000256" key="1">
    <source>
        <dbReference type="ARBA" id="ARBA00022676"/>
    </source>
</evidence>